<dbReference type="Pfam" id="PF01031">
    <property type="entry name" value="Dynamin_M"/>
    <property type="match status" value="1"/>
</dbReference>
<organism evidence="2 3">
    <name type="scientific">Carpediemonas membranifera</name>
    <dbReference type="NCBI Taxonomy" id="201153"/>
    <lineage>
        <taxon>Eukaryota</taxon>
        <taxon>Metamonada</taxon>
        <taxon>Carpediemonas-like organisms</taxon>
        <taxon>Carpediemonas</taxon>
    </lineage>
</organism>
<dbReference type="Gene3D" id="1.20.120.1240">
    <property type="entry name" value="Dynamin, middle domain"/>
    <property type="match status" value="1"/>
</dbReference>
<name>A0A8J6DXN7_9EUKA</name>
<dbReference type="AlphaFoldDB" id="A0A8J6DXN7"/>
<sequence length="496" mass="56453">MIKRYISKEETIILAVCPATSDLPTAESIKMAREVDRSGCRTIGVLTKVDQVNAADREKMIVEPCTGEALVNLSLGYIAVRNRSSQDLKNNMSYEKAFEVENAFFTKPEFSRLKPTMFGRDALAMKLTEILSDRVSEKLPDLKKEIANQLEQVASELQDPRFSNVPPEDAQGRRFVLMKILNDSVAEIRAVLQQQNAVKLDGNYRCRDFFNAMADLSKIIHANSVDFTMDLEDEEFKEKIQEARLATAGMGAGVGNYLSHQAAMPFVRYYLDSIRDAIDTAIETASKVVLDTTIDAIKSKCNAYPHARQVVEEMLSSFIEETADSVRTSVSNLIRMEQSVIYACNENYDKALAQRMADRLPEADIFSENFQTGERYFDKAKMAAFMEGLKNTNANLELNDDERLYDNVQVYISHCGDRLMDAIPMKIAYHFILHCWQTFTDDLGQINSEGADKFIADKKIMTIIKEDRELRGKRVELENTRKILMESKRVIREEFF</sequence>
<dbReference type="SUPFAM" id="SSF52540">
    <property type="entry name" value="P-loop containing nucleoside triphosphate hydrolases"/>
    <property type="match status" value="1"/>
</dbReference>
<dbReference type="GO" id="GO:0008017">
    <property type="term" value="F:microtubule binding"/>
    <property type="evidence" value="ECO:0007669"/>
    <property type="project" value="TreeGrafter"/>
</dbReference>
<dbReference type="InterPro" id="IPR045063">
    <property type="entry name" value="Dynamin_N"/>
</dbReference>
<dbReference type="PANTHER" id="PTHR11566">
    <property type="entry name" value="DYNAMIN"/>
    <property type="match status" value="1"/>
</dbReference>
<dbReference type="GO" id="GO:0005874">
    <property type="term" value="C:microtubule"/>
    <property type="evidence" value="ECO:0007669"/>
    <property type="project" value="TreeGrafter"/>
</dbReference>
<dbReference type="PRINTS" id="PR00195">
    <property type="entry name" value="DYNAMIN"/>
</dbReference>
<dbReference type="Gene3D" id="3.40.50.300">
    <property type="entry name" value="P-loop containing nucleotide triphosphate hydrolases"/>
    <property type="match status" value="1"/>
</dbReference>
<dbReference type="PANTHER" id="PTHR11566:SF173">
    <property type="entry name" value="DYNAMIN-RELATED PROTEIN 4C"/>
    <property type="match status" value="1"/>
</dbReference>
<evidence type="ECO:0000313" key="2">
    <source>
        <dbReference type="EMBL" id="KAG9390654.1"/>
    </source>
</evidence>
<dbReference type="GO" id="GO:0005525">
    <property type="term" value="F:GTP binding"/>
    <property type="evidence" value="ECO:0007669"/>
    <property type="project" value="InterPro"/>
</dbReference>
<dbReference type="GO" id="GO:0016020">
    <property type="term" value="C:membrane"/>
    <property type="evidence" value="ECO:0007669"/>
    <property type="project" value="TreeGrafter"/>
</dbReference>
<evidence type="ECO:0000313" key="3">
    <source>
        <dbReference type="Proteomes" id="UP000717585"/>
    </source>
</evidence>
<accession>A0A8J6DXN7</accession>
<dbReference type="EMBL" id="JAHDYR010000064">
    <property type="protein sequence ID" value="KAG9390654.1"/>
    <property type="molecule type" value="Genomic_DNA"/>
</dbReference>
<dbReference type="OrthoDB" id="5061070at2759"/>
<dbReference type="InterPro" id="IPR022812">
    <property type="entry name" value="Dynamin"/>
</dbReference>
<protein>
    <submittedName>
        <fullName evidence="2">Dynamin superfamily</fullName>
    </submittedName>
</protein>
<dbReference type="Proteomes" id="UP000717585">
    <property type="component" value="Unassembled WGS sequence"/>
</dbReference>
<proteinExistence type="predicted"/>
<keyword evidence="3" id="KW-1185">Reference proteome</keyword>
<dbReference type="GO" id="GO:0005737">
    <property type="term" value="C:cytoplasm"/>
    <property type="evidence" value="ECO:0007669"/>
    <property type="project" value="TreeGrafter"/>
</dbReference>
<dbReference type="InterPro" id="IPR027417">
    <property type="entry name" value="P-loop_NTPase"/>
</dbReference>
<dbReference type="InterPro" id="IPR000375">
    <property type="entry name" value="Dynamin_stalk"/>
</dbReference>
<evidence type="ECO:0000259" key="1">
    <source>
        <dbReference type="PROSITE" id="PS51718"/>
    </source>
</evidence>
<gene>
    <name evidence="2" type="ORF">J8273_8020</name>
</gene>
<comment type="caution">
    <text evidence="2">The sequence shown here is derived from an EMBL/GenBank/DDBJ whole genome shotgun (WGS) entry which is preliminary data.</text>
</comment>
<dbReference type="Pfam" id="PF00350">
    <property type="entry name" value="Dynamin_N"/>
    <property type="match status" value="1"/>
</dbReference>
<dbReference type="PROSITE" id="PS51718">
    <property type="entry name" value="G_DYNAMIN_2"/>
    <property type="match status" value="1"/>
</dbReference>
<reference evidence="2" key="1">
    <citation type="submission" date="2021-05" db="EMBL/GenBank/DDBJ databases">
        <title>A free-living protist that lacks canonical eukaryotic 1 DNA replication and segregation systems.</title>
        <authorList>
            <person name="Salas-Leiva D.E."/>
            <person name="Tromer E.C."/>
            <person name="Curtis B.A."/>
            <person name="Jerlstrom-Hultqvist J."/>
            <person name="Kolisko M."/>
            <person name="Yi Z."/>
            <person name="Salas-Leiva J.S."/>
            <person name="Gallot-Lavallee L."/>
            <person name="Kops G.J.P.L."/>
            <person name="Archibald J.M."/>
            <person name="Simpson A.G.B."/>
            <person name="Roger A.J."/>
        </authorList>
    </citation>
    <scope>NUCLEOTIDE SEQUENCE</scope>
    <source>
        <strain evidence="2">BICM</strain>
    </source>
</reference>
<feature type="domain" description="Dynamin-type G" evidence="1">
    <location>
        <begin position="1"/>
        <end position="140"/>
    </location>
</feature>
<dbReference type="GO" id="GO:0003924">
    <property type="term" value="F:GTPase activity"/>
    <property type="evidence" value="ECO:0007669"/>
    <property type="project" value="TreeGrafter"/>
</dbReference>
<dbReference type="InterPro" id="IPR030381">
    <property type="entry name" value="G_DYNAMIN_dom"/>
</dbReference>